<dbReference type="PANTHER" id="PTHR31338:SF16">
    <property type="entry name" value="POLYKETIDE CYCLASE_DEHYDRASE AND LIPID TRANSPORT SUPERFAMILY PROTEIN"/>
    <property type="match status" value="1"/>
</dbReference>
<dbReference type="Gene3D" id="3.30.530.20">
    <property type="match status" value="1"/>
</dbReference>
<dbReference type="OrthoDB" id="1072116at2759"/>
<organism evidence="3 4">
    <name type="scientific">Momordica charantia</name>
    <name type="common">Bitter gourd</name>
    <name type="synonym">Balsam pear</name>
    <dbReference type="NCBI Taxonomy" id="3673"/>
    <lineage>
        <taxon>Eukaryota</taxon>
        <taxon>Viridiplantae</taxon>
        <taxon>Streptophyta</taxon>
        <taxon>Embryophyta</taxon>
        <taxon>Tracheophyta</taxon>
        <taxon>Spermatophyta</taxon>
        <taxon>Magnoliopsida</taxon>
        <taxon>eudicotyledons</taxon>
        <taxon>Gunneridae</taxon>
        <taxon>Pentapetalae</taxon>
        <taxon>rosids</taxon>
        <taxon>fabids</taxon>
        <taxon>Cucurbitales</taxon>
        <taxon>Cucurbitaceae</taxon>
        <taxon>Momordiceae</taxon>
        <taxon>Momordica</taxon>
    </lineage>
</organism>
<evidence type="ECO:0000256" key="1">
    <source>
        <dbReference type="ARBA" id="ARBA00038242"/>
    </source>
</evidence>
<dbReference type="Pfam" id="PF00407">
    <property type="entry name" value="Bet_v_1"/>
    <property type="match status" value="1"/>
</dbReference>
<sequence>MGLEGKLEREIEIKAEANRFYQVFRKEMHLLPTVCSQHLKSVELHHGDWDTVGSVKHWNYHLDGEALNLKEKVEEVDDEKRTIIFKVVEGDLLRHHYKHLKVTIQVDPNKEGEKEKEGCVVKLTIDYEKWNDEVARPEAYMDLAVKVIAATEAHLLNE</sequence>
<evidence type="ECO:0000313" key="4">
    <source>
        <dbReference type="RefSeq" id="XP_022152331.1"/>
    </source>
</evidence>
<dbReference type="Proteomes" id="UP000504603">
    <property type="component" value="Unplaced"/>
</dbReference>
<feature type="domain" description="Bet v I/Major latex protein" evidence="2">
    <location>
        <begin position="2"/>
        <end position="158"/>
    </location>
</feature>
<dbReference type="GO" id="GO:0006952">
    <property type="term" value="P:defense response"/>
    <property type="evidence" value="ECO:0007669"/>
    <property type="project" value="InterPro"/>
</dbReference>
<protein>
    <submittedName>
        <fullName evidence="4">MLP-like protein 34</fullName>
    </submittedName>
</protein>
<dbReference type="GeneID" id="111020077"/>
<dbReference type="PANTHER" id="PTHR31338">
    <property type="entry name" value="POLYKETIDE CYCLASE/DEHYDRASE AND LIPID TRANSPORT SUPERFAMILY PROTEIN"/>
    <property type="match status" value="1"/>
</dbReference>
<dbReference type="InterPro" id="IPR052006">
    <property type="entry name" value="MLP-like"/>
</dbReference>
<keyword evidence="3" id="KW-1185">Reference proteome</keyword>
<evidence type="ECO:0000313" key="3">
    <source>
        <dbReference type="Proteomes" id="UP000504603"/>
    </source>
</evidence>
<dbReference type="CDD" id="cd07816">
    <property type="entry name" value="Bet_v1-like"/>
    <property type="match status" value="1"/>
</dbReference>
<dbReference type="RefSeq" id="XP_022152331.1">
    <property type="nucleotide sequence ID" value="XM_022296639.1"/>
</dbReference>
<accession>A0A6J1DHE0</accession>
<reference evidence="4" key="1">
    <citation type="submission" date="2025-08" db="UniProtKB">
        <authorList>
            <consortium name="RefSeq"/>
        </authorList>
    </citation>
    <scope>IDENTIFICATION</scope>
    <source>
        <strain evidence="4">OHB3-1</strain>
    </source>
</reference>
<dbReference type="InterPro" id="IPR000916">
    <property type="entry name" value="Bet_v_I/MLP"/>
</dbReference>
<evidence type="ECO:0000259" key="2">
    <source>
        <dbReference type="SMART" id="SM01037"/>
    </source>
</evidence>
<comment type="similarity">
    <text evidence="1">Belongs to the MLP family.</text>
</comment>
<dbReference type="InterPro" id="IPR023393">
    <property type="entry name" value="START-like_dom_sf"/>
</dbReference>
<dbReference type="SUPFAM" id="SSF55961">
    <property type="entry name" value="Bet v1-like"/>
    <property type="match status" value="1"/>
</dbReference>
<dbReference type="SMART" id="SM01037">
    <property type="entry name" value="Bet_v_1"/>
    <property type="match status" value="1"/>
</dbReference>
<dbReference type="KEGG" id="mcha:111020077"/>
<proteinExistence type="inferred from homology"/>
<name>A0A6J1DHE0_MOMCH</name>
<gene>
    <name evidence="4" type="primary">LOC111020077</name>
</gene>
<dbReference type="AlphaFoldDB" id="A0A6J1DHE0"/>